<dbReference type="EMBL" id="CP089984">
    <property type="protein sequence ID" value="WXB11845.1"/>
    <property type="molecule type" value="Genomic_DNA"/>
</dbReference>
<dbReference type="NCBIfam" id="NF033819">
    <property type="entry name" value="IS66_TnpB"/>
    <property type="match status" value="1"/>
</dbReference>
<evidence type="ECO:0000313" key="2">
    <source>
        <dbReference type="EMBL" id="WXB18305.1"/>
    </source>
</evidence>
<protein>
    <submittedName>
        <fullName evidence="3">IS66 family insertion sequence element accessory protein TnpB</fullName>
    </submittedName>
</protein>
<dbReference type="PANTHER" id="PTHR36455">
    <property type="match status" value="1"/>
</dbReference>
<dbReference type="RefSeq" id="WP_394821463.1">
    <property type="nucleotide sequence ID" value="NZ_CP089984.1"/>
</dbReference>
<evidence type="ECO:0000313" key="4">
    <source>
        <dbReference type="Proteomes" id="UP001370348"/>
    </source>
</evidence>
<evidence type="ECO:0000313" key="1">
    <source>
        <dbReference type="EMBL" id="WXB11845.1"/>
    </source>
</evidence>
<dbReference type="Pfam" id="PF05717">
    <property type="entry name" value="TnpB_IS66"/>
    <property type="match status" value="1"/>
</dbReference>
<dbReference type="PANTHER" id="PTHR36455:SF1">
    <property type="entry name" value="BLR8292 PROTEIN"/>
    <property type="match status" value="1"/>
</dbReference>
<evidence type="ECO:0000313" key="3">
    <source>
        <dbReference type="EMBL" id="WXB19557.1"/>
    </source>
</evidence>
<gene>
    <name evidence="3" type="primary">tnpB</name>
    <name evidence="2" type="ORF">LZC94_13720</name>
    <name evidence="3" type="ORF">LZC94_20315</name>
    <name evidence="1" type="ORF">LZC94_28795</name>
</gene>
<reference evidence="3 4" key="1">
    <citation type="submission" date="2021-12" db="EMBL/GenBank/DDBJ databases">
        <title>Discovery of the Pendulisporaceae a myxobacterial family with distinct sporulation behavior and unique specialized metabolism.</title>
        <authorList>
            <person name="Garcia R."/>
            <person name="Popoff A."/>
            <person name="Bader C.D."/>
            <person name="Loehr J."/>
            <person name="Walesch S."/>
            <person name="Walt C."/>
            <person name="Boldt J."/>
            <person name="Bunk B."/>
            <person name="Haeckl F.J.F.P.J."/>
            <person name="Gunesch A.P."/>
            <person name="Birkelbach J."/>
            <person name="Nuebel U."/>
            <person name="Pietschmann T."/>
            <person name="Bach T."/>
            <person name="Mueller R."/>
        </authorList>
    </citation>
    <scope>NUCLEOTIDE SEQUENCE [LARGE SCALE GENOMIC DNA]</scope>
    <source>
        <strain evidence="3 4">MSr11954</strain>
    </source>
</reference>
<dbReference type="EMBL" id="CP089984">
    <property type="protein sequence ID" value="WXB19557.1"/>
    <property type="molecule type" value="Genomic_DNA"/>
</dbReference>
<dbReference type="Proteomes" id="UP001370348">
    <property type="component" value="Chromosome"/>
</dbReference>
<sequence length="112" mass="12696">MFSANVRIFVSVERVDLRISFDRLAGIVRERFGDDPRGGSLFVFLNKATDRCKVLFYDRTGYALLYKRLDQGVFVAPPRTEGASRMEMSPEAFARFLEGLAVEGKKKNSSVH</sequence>
<dbReference type="EMBL" id="CP089984">
    <property type="protein sequence ID" value="WXB18305.1"/>
    <property type="molecule type" value="Genomic_DNA"/>
</dbReference>
<accession>A0ABZ2MAL3</accession>
<organism evidence="3 4">
    <name type="scientific">Pendulispora albinea</name>
    <dbReference type="NCBI Taxonomy" id="2741071"/>
    <lineage>
        <taxon>Bacteria</taxon>
        <taxon>Pseudomonadati</taxon>
        <taxon>Myxococcota</taxon>
        <taxon>Myxococcia</taxon>
        <taxon>Myxococcales</taxon>
        <taxon>Sorangiineae</taxon>
        <taxon>Pendulisporaceae</taxon>
        <taxon>Pendulispora</taxon>
    </lineage>
</organism>
<dbReference type="InterPro" id="IPR008878">
    <property type="entry name" value="Transposase_IS66_Orf2"/>
</dbReference>
<proteinExistence type="predicted"/>
<name>A0ABZ2MAL3_9BACT</name>
<keyword evidence="4" id="KW-1185">Reference proteome</keyword>